<organism evidence="2 3">
    <name type="scientific">Georgenia ruanii</name>
    <dbReference type="NCBI Taxonomy" id="348442"/>
    <lineage>
        <taxon>Bacteria</taxon>
        <taxon>Bacillati</taxon>
        <taxon>Actinomycetota</taxon>
        <taxon>Actinomycetes</taxon>
        <taxon>Micrococcales</taxon>
        <taxon>Bogoriellaceae</taxon>
        <taxon>Georgenia</taxon>
    </lineage>
</organism>
<protein>
    <submittedName>
        <fullName evidence="2">HD domain-containing protein</fullName>
    </submittedName>
</protein>
<proteinExistence type="predicted"/>
<dbReference type="Proteomes" id="UP000429644">
    <property type="component" value="Unassembled WGS sequence"/>
</dbReference>
<name>A0A7J9UW30_9MICO</name>
<sequence length="240" mass="26217">MSRLHSEAAPRTSLLGRDVAHLVPPRSAVPGLVELTGRDRAVWERAAAYLHVRDNDVHTLYSYGLATALLARTPEARAEVVLPAILLHDTGWSTVPEDDVLEAIAPQARRPELVRAHEVAGARIAREILTELGHDADDVEEIAAIIDGHDSRREAISVNDACVKDADKLWRITPHGLTTVQRWFGLDAEEALRLVSARTHEHLHTEAGRAMAAALGAVAAIGRSPERRALALAPMERNEE</sequence>
<evidence type="ECO:0000259" key="1">
    <source>
        <dbReference type="Pfam" id="PF01966"/>
    </source>
</evidence>
<dbReference type="Gene3D" id="1.10.3210.10">
    <property type="entry name" value="Hypothetical protein af1432"/>
    <property type="match status" value="1"/>
</dbReference>
<comment type="caution">
    <text evidence="2">The sequence shown here is derived from an EMBL/GenBank/DDBJ whole genome shotgun (WGS) entry which is preliminary data.</text>
</comment>
<dbReference type="AlphaFoldDB" id="A0A7J9UW30"/>
<dbReference type="CDD" id="cd00077">
    <property type="entry name" value="HDc"/>
    <property type="match status" value="1"/>
</dbReference>
<dbReference type="InterPro" id="IPR006674">
    <property type="entry name" value="HD_domain"/>
</dbReference>
<dbReference type="EMBL" id="WHPD01001945">
    <property type="protein sequence ID" value="MPV88808.1"/>
    <property type="molecule type" value="Genomic_DNA"/>
</dbReference>
<accession>A0A7J9UW30</accession>
<keyword evidence="3" id="KW-1185">Reference proteome</keyword>
<dbReference type="Pfam" id="PF01966">
    <property type="entry name" value="HD"/>
    <property type="match status" value="1"/>
</dbReference>
<reference evidence="2 3" key="1">
    <citation type="submission" date="2019-10" db="EMBL/GenBank/DDBJ databases">
        <title>Georgenia wutianyii sp. nov. and Georgenia yuyongxinii sp. nov. isolated from plateau pika (Ochotona curzoniae) in the Qinghai-Tibet plateau of China.</title>
        <authorList>
            <person name="Tian Z."/>
        </authorList>
    </citation>
    <scope>NUCLEOTIDE SEQUENCE [LARGE SCALE GENOMIC DNA]</scope>
    <source>
        <strain evidence="2 3">JCM 15130</strain>
    </source>
</reference>
<dbReference type="RefSeq" id="WP_152231490.1">
    <property type="nucleotide sequence ID" value="NZ_BAAAOT010000009.1"/>
</dbReference>
<dbReference type="OrthoDB" id="942406at2"/>
<dbReference type="SUPFAM" id="SSF109604">
    <property type="entry name" value="HD-domain/PDEase-like"/>
    <property type="match status" value="1"/>
</dbReference>
<evidence type="ECO:0000313" key="2">
    <source>
        <dbReference type="EMBL" id="MPV88808.1"/>
    </source>
</evidence>
<dbReference type="InterPro" id="IPR003607">
    <property type="entry name" value="HD/PDEase_dom"/>
</dbReference>
<gene>
    <name evidence="2" type="ORF">GB882_09020</name>
</gene>
<evidence type="ECO:0000313" key="3">
    <source>
        <dbReference type="Proteomes" id="UP000429644"/>
    </source>
</evidence>
<feature type="domain" description="HD" evidence="1">
    <location>
        <begin position="58"/>
        <end position="169"/>
    </location>
</feature>